<dbReference type="EMBL" id="JACHDO010000001">
    <property type="protein sequence ID" value="MBB5492650.1"/>
    <property type="molecule type" value="Genomic_DNA"/>
</dbReference>
<dbReference type="FunFam" id="3.90.1440.10:FF:000002">
    <property type="entry name" value="Protein translocase subunit SecA"/>
    <property type="match status" value="1"/>
</dbReference>
<evidence type="ECO:0000256" key="14">
    <source>
        <dbReference type="ARBA" id="ARBA00034006"/>
    </source>
</evidence>
<evidence type="ECO:0000256" key="15">
    <source>
        <dbReference type="HAMAP-Rule" id="MF_01382"/>
    </source>
</evidence>
<feature type="region of interest" description="Disordered" evidence="18">
    <location>
        <begin position="889"/>
        <end position="949"/>
    </location>
</feature>
<evidence type="ECO:0000256" key="18">
    <source>
        <dbReference type="SAM" id="MobiDB-lite"/>
    </source>
</evidence>
<evidence type="ECO:0000256" key="7">
    <source>
        <dbReference type="ARBA" id="ARBA00022741"/>
    </source>
</evidence>
<dbReference type="SUPFAM" id="SSF52540">
    <property type="entry name" value="P-loop containing nucleoside triphosphate hydrolases"/>
    <property type="match status" value="2"/>
</dbReference>
<keyword evidence="3 15" id="KW-0813">Transport</keyword>
<dbReference type="InterPro" id="IPR000185">
    <property type="entry name" value="SecA"/>
</dbReference>
<dbReference type="EC" id="7.4.2.8" evidence="15"/>
<dbReference type="InterPro" id="IPR011116">
    <property type="entry name" value="SecA_Wing/Scaffold"/>
</dbReference>
<evidence type="ECO:0000256" key="2">
    <source>
        <dbReference type="ARBA" id="ARBA00007650"/>
    </source>
</evidence>
<dbReference type="Pfam" id="PF02810">
    <property type="entry name" value="SEC-C"/>
    <property type="match status" value="1"/>
</dbReference>
<evidence type="ECO:0000256" key="6">
    <source>
        <dbReference type="ARBA" id="ARBA00022723"/>
    </source>
</evidence>
<feature type="coiled-coil region" evidence="17">
    <location>
        <begin position="13"/>
        <end position="40"/>
    </location>
</feature>
<dbReference type="SMART" id="SM00958">
    <property type="entry name" value="SecA_PP_bind"/>
    <property type="match status" value="1"/>
</dbReference>
<feature type="domain" description="Helicase C-terminal" evidence="20">
    <location>
        <begin position="403"/>
        <end position="620"/>
    </location>
</feature>
<keyword evidence="9 15" id="KW-0067">ATP-binding</keyword>
<protein>
    <recommendedName>
        <fullName evidence="15 16">Protein translocase subunit SecA</fullName>
        <ecNumber evidence="15">7.4.2.8</ecNumber>
    </recommendedName>
</protein>
<reference evidence="22 23" key="1">
    <citation type="submission" date="2020-08" db="EMBL/GenBank/DDBJ databases">
        <title>Sequencing the genomes of 1000 actinobacteria strains.</title>
        <authorList>
            <person name="Klenk H.-P."/>
        </authorList>
    </citation>
    <scope>NUCLEOTIDE SEQUENCE [LARGE SCALE GENOMIC DNA]</scope>
    <source>
        <strain evidence="22 23">DSM 44598</strain>
    </source>
</reference>
<comment type="similarity">
    <text evidence="2 15 16">Belongs to the SecA family.</text>
</comment>
<dbReference type="Pfam" id="PF07517">
    <property type="entry name" value="SecA_DEAD"/>
    <property type="match status" value="1"/>
</dbReference>
<evidence type="ECO:0000256" key="12">
    <source>
        <dbReference type="ARBA" id="ARBA00023010"/>
    </source>
</evidence>
<evidence type="ECO:0000256" key="10">
    <source>
        <dbReference type="ARBA" id="ARBA00022927"/>
    </source>
</evidence>
<evidence type="ECO:0000313" key="23">
    <source>
        <dbReference type="Proteomes" id="UP000579647"/>
    </source>
</evidence>
<dbReference type="Pfam" id="PF07516">
    <property type="entry name" value="SecA_SW"/>
    <property type="match status" value="1"/>
</dbReference>
<dbReference type="GO" id="GO:0006605">
    <property type="term" value="P:protein targeting"/>
    <property type="evidence" value="ECO:0007669"/>
    <property type="project" value="UniProtKB-UniRule"/>
</dbReference>
<evidence type="ECO:0000259" key="20">
    <source>
        <dbReference type="PROSITE" id="PS51194"/>
    </source>
</evidence>
<dbReference type="InterPro" id="IPR036266">
    <property type="entry name" value="SecA_Wing/Scaffold_sf"/>
</dbReference>
<feature type="domain" description="SecA family profile" evidence="21">
    <location>
        <begin position="2"/>
        <end position="615"/>
    </location>
</feature>
<dbReference type="GO" id="GO:0046872">
    <property type="term" value="F:metal ion binding"/>
    <property type="evidence" value="ECO:0007669"/>
    <property type="project" value="UniProtKB-KW"/>
</dbReference>
<dbReference type="PRINTS" id="PR00906">
    <property type="entry name" value="SECA"/>
</dbReference>
<dbReference type="InterPro" id="IPR014001">
    <property type="entry name" value="Helicase_ATP-bd"/>
</dbReference>
<comment type="cofactor">
    <cofactor evidence="1">
        <name>Zn(2+)</name>
        <dbReference type="ChEBI" id="CHEBI:29105"/>
    </cofactor>
</comment>
<dbReference type="AlphaFoldDB" id="A0A840W6M3"/>
<dbReference type="CDD" id="cd17928">
    <property type="entry name" value="DEXDc_SecA"/>
    <property type="match status" value="1"/>
</dbReference>
<feature type="binding site" evidence="15">
    <location>
        <position position="493"/>
    </location>
    <ligand>
        <name>ATP</name>
        <dbReference type="ChEBI" id="CHEBI:30616"/>
    </ligand>
</feature>
<evidence type="ECO:0000256" key="5">
    <source>
        <dbReference type="ARBA" id="ARBA00022490"/>
    </source>
</evidence>
<dbReference type="HAMAP" id="MF_01382">
    <property type="entry name" value="SecA"/>
    <property type="match status" value="1"/>
</dbReference>
<dbReference type="Gene3D" id="3.10.450.50">
    <property type="match status" value="1"/>
</dbReference>
<dbReference type="SMART" id="SM00957">
    <property type="entry name" value="SecA_DEAD"/>
    <property type="match status" value="1"/>
</dbReference>
<dbReference type="NCBIfam" id="NF009538">
    <property type="entry name" value="PRK12904.1"/>
    <property type="match status" value="1"/>
</dbReference>
<dbReference type="GO" id="GO:0017038">
    <property type="term" value="P:protein import"/>
    <property type="evidence" value="ECO:0007669"/>
    <property type="project" value="InterPro"/>
</dbReference>
<dbReference type="RefSeq" id="WP_184366059.1">
    <property type="nucleotide sequence ID" value="NZ_JACHDO010000001.1"/>
</dbReference>
<keyword evidence="17" id="KW-0175">Coiled coil</keyword>
<keyword evidence="11 15" id="KW-1278">Translocase</keyword>
<dbReference type="GO" id="GO:0043952">
    <property type="term" value="P:protein transport by the Sec complex"/>
    <property type="evidence" value="ECO:0007669"/>
    <property type="project" value="TreeGrafter"/>
</dbReference>
<feature type="binding site" evidence="15">
    <location>
        <position position="86"/>
    </location>
    <ligand>
        <name>ATP</name>
        <dbReference type="ChEBI" id="CHEBI:30616"/>
    </ligand>
</feature>
<dbReference type="PANTHER" id="PTHR30612:SF0">
    <property type="entry name" value="CHLOROPLAST PROTEIN-TRANSPORTING ATPASE"/>
    <property type="match status" value="1"/>
</dbReference>
<gene>
    <name evidence="15" type="primary">secA</name>
    <name evidence="22" type="ORF">HNR07_003787</name>
</gene>
<organism evidence="22 23">
    <name type="scientific">Nocardiopsis metallicus</name>
    <dbReference type="NCBI Taxonomy" id="179819"/>
    <lineage>
        <taxon>Bacteria</taxon>
        <taxon>Bacillati</taxon>
        <taxon>Actinomycetota</taxon>
        <taxon>Actinomycetes</taxon>
        <taxon>Streptosporangiales</taxon>
        <taxon>Nocardiopsidaceae</taxon>
        <taxon>Nocardiopsis</taxon>
    </lineage>
</organism>
<feature type="domain" description="Helicase ATP-binding" evidence="19">
    <location>
        <begin position="88"/>
        <end position="246"/>
    </location>
</feature>
<keyword evidence="10 15" id="KW-0653">Protein transport</keyword>
<dbReference type="PROSITE" id="PS01312">
    <property type="entry name" value="SECA"/>
    <property type="match status" value="1"/>
</dbReference>
<dbReference type="FunFam" id="3.40.50.300:FF:000113">
    <property type="entry name" value="Preprotein translocase subunit SecA"/>
    <property type="match status" value="1"/>
</dbReference>
<comment type="subunit">
    <text evidence="15">Monomer and homodimer. Part of the essential Sec protein translocation apparatus which comprises SecA, SecYEG and auxiliary proteins SecDF. Other proteins may also be involved.</text>
</comment>
<evidence type="ECO:0000256" key="11">
    <source>
        <dbReference type="ARBA" id="ARBA00022967"/>
    </source>
</evidence>
<dbReference type="InterPro" id="IPR044722">
    <property type="entry name" value="SecA_SF2_C"/>
</dbReference>
<evidence type="ECO:0000256" key="17">
    <source>
        <dbReference type="SAM" id="Coils"/>
    </source>
</evidence>
<evidence type="ECO:0000256" key="16">
    <source>
        <dbReference type="RuleBase" id="RU003874"/>
    </source>
</evidence>
<dbReference type="PROSITE" id="PS51196">
    <property type="entry name" value="SECA_MOTOR_DEAD"/>
    <property type="match status" value="1"/>
</dbReference>
<keyword evidence="8" id="KW-0862">Zinc</keyword>
<name>A0A840W6M3_9ACTN</name>
<comment type="caution">
    <text evidence="22">The sequence shown here is derived from an EMBL/GenBank/DDBJ whole genome shotgun (WGS) entry which is preliminary data.</text>
</comment>
<evidence type="ECO:0000256" key="13">
    <source>
        <dbReference type="ARBA" id="ARBA00023136"/>
    </source>
</evidence>
<dbReference type="PANTHER" id="PTHR30612">
    <property type="entry name" value="SECA INNER MEMBRANE COMPONENT OF SEC PROTEIN SECRETION SYSTEM"/>
    <property type="match status" value="1"/>
</dbReference>
<dbReference type="GO" id="GO:0005886">
    <property type="term" value="C:plasma membrane"/>
    <property type="evidence" value="ECO:0007669"/>
    <property type="project" value="UniProtKB-SubCell"/>
</dbReference>
<dbReference type="GO" id="GO:0005524">
    <property type="term" value="F:ATP binding"/>
    <property type="evidence" value="ECO:0007669"/>
    <property type="project" value="UniProtKB-UniRule"/>
</dbReference>
<comment type="subcellular location">
    <subcellularLocation>
        <location evidence="15">Cell membrane</location>
        <topology evidence="15">Peripheral membrane protein</topology>
        <orientation evidence="15">Cytoplasmic side</orientation>
    </subcellularLocation>
    <subcellularLocation>
        <location evidence="15">Cytoplasm</location>
    </subcellularLocation>
    <text evidence="15">Distribution is 50-50.</text>
</comment>
<comment type="function">
    <text evidence="15">Part of the Sec protein translocase complex. Interacts with the SecYEG preprotein conducting channel. Has a central role in coupling the hydrolysis of ATP to the transfer of proteins into and across the cell membrane, serving as an ATP-driven molecular motor driving the stepwise translocation of polypeptide chains across the membrane.</text>
</comment>
<evidence type="ECO:0000256" key="3">
    <source>
        <dbReference type="ARBA" id="ARBA00022448"/>
    </source>
</evidence>
<evidence type="ECO:0000256" key="8">
    <source>
        <dbReference type="ARBA" id="ARBA00022833"/>
    </source>
</evidence>
<dbReference type="NCBIfam" id="TIGR00963">
    <property type="entry name" value="secA"/>
    <property type="match status" value="1"/>
</dbReference>
<evidence type="ECO:0000259" key="21">
    <source>
        <dbReference type="PROSITE" id="PS51196"/>
    </source>
</evidence>
<accession>A0A840W6M3</accession>
<dbReference type="SUPFAM" id="SSF81767">
    <property type="entry name" value="Pre-protein crosslinking domain of SecA"/>
    <property type="match status" value="1"/>
</dbReference>
<keyword evidence="5 15" id="KW-0963">Cytoplasm</keyword>
<dbReference type="InterPro" id="IPR027417">
    <property type="entry name" value="P-loop_NTPase"/>
</dbReference>
<dbReference type="InterPro" id="IPR036670">
    <property type="entry name" value="SecA_X-link_sf"/>
</dbReference>
<keyword evidence="6" id="KW-0479">Metal-binding</keyword>
<dbReference type="SUPFAM" id="SSF81886">
    <property type="entry name" value="Helical scaffold and wing domains of SecA"/>
    <property type="match status" value="1"/>
</dbReference>
<dbReference type="Gene3D" id="3.90.1440.10">
    <property type="entry name" value="SecA, preprotein cross-linking domain"/>
    <property type="match status" value="1"/>
</dbReference>
<dbReference type="InterPro" id="IPR020937">
    <property type="entry name" value="SecA_CS"/>
</dbReference>
<proteinExistence type="inferred from homology"/>
<dbReference type="GO" id="GO:0031522">
    <property type="term" value="C:cell envelope Sec protein transport complex"/>
    <property type="evidence" value="ECO:0007669"/>
    <property type="project" value="UniProtKB-ARBA"/>
</dbReference>
<comment type="catalytic activity">
    <reaction evidence="14 15">
        <text>ATP + H2O + cellular proteinSide 1 = ADP + phosphate + cellular proteinSide 2.</text>
        <dbReference type="EC" id="7.4.2.8"/>
    </reaction>
</comment>
<dbReference type="Gene3D" id="3.40.50.300">
    <property type="entry name" value="P-loop containing nucleotide triphosphate hydrolases"/>
    <property type="match status" value="2"/>
</dbReference>
<sequence>MPGILDKLLRAGEGKILRRLKKLKDQVNALEDDYVDLTDEELRDLTQEYKERYEDGESLDDLLPEAFATVREAAKRTLGQRPFDVQIMGAAALHLGNIAEMKTGEGKTLTGSLAVYLNALAGKGAHVITTNDYLARRDAQNLGRIFHFLGLEVGVVGPQMTAEARRNAYKADITYGTNNEFGFDYLRDNMALSLKDTVQREHFFALVDEVDSILIDEARTPLIISGPSEQNSRWYAEFAKIAPRLKKETDYEVDEKKRTVGITESGVAKVEDWLGIDNLYEAVNTPLISFLNNSLKAKELYRKDKEYIVKDGEVLIVDEFTGRVLAGRRYNEGMHQAIEAKERVKIKDENQTLAKVTLQNYFRLYEKLAGMTGTAQTEAAEFTQTYGVGVVPIPTNRPMVREDLKDVVYKHEDAKFQALAEDIAERHEEGQPVLVGTTSVEKSELLSRMLKREGVPHEVLNAKNHAREASIIARAGKLGAVTVATNMAGRGTDIMLGGNPDFIANEELQNRGLTPLETPEEYEAAWPEALEKATAEFEAEHEKVVEAGGLYVLGTERHESRRIDNQLRGRSGRQGDPGMSRFYLSLQDDLLRLFNSSRLEVFMNQLNIPDDQPIESGMVSKAIASAQGQVETQNFEIRKNVLKYDEVLNRQRKVIYAERRKVLEGQDLRDQVVEMLEEVLRGYVVEETAQGDPDEWDLDKLWRAFKQVYPISFTVDEFIEQNGELHTLTGDLIATQVVEDAKAAYDARESELGEEAMREVERRVILQVMDRKWREHLYEMDYLQEGIGLRAMAQRNPLIEFQREGFDMFQQMLEAIKEESVGFLFNVEVQVRKKEEPTLTASAAAQTAAAVGGGSTGATAVATAVEEDAEAAKADAPSEEAEGAEDVVVPGFGEDQPSRLQYSAPSEDGSVEKHSEAVDSEYAGTARNAPCPCGSGKKYKKCHGDPTAR</sequence>
<evidence type="ECO:0000256" key="9">
    <source>
        <dbReference type="ARBA" id="ARBA00022840"/>
    </source>
</evidence>
<keyword evidence="7 15" id="KW-0547">Nucleotide-binding</keyword>
<evidence type="ECO:0000259" key="19">
    <source>
        <dbReference type="PROSITE" id="PS51192"/>
    </source>
</evidence>
<dbReference type="Proteomes" id="UP000579647">
    <property type="component" value="Unassembled WGS sequence"/>
</dbReference>
<keyword evidence="4 15" id="KW-1003">Cell membrane</keyword>
<dbReference type="Pfam" id="PF01043">
    <property type="entry name" value="SecA_PP_bind"/>
    <property type="match status" value="1"/>
</dbReference>
<dbReference type="CDD" id="cd18803">
    <property type="entry name" value="SF2_C_secA"/>
    <property type="match status" value="1"/>
</dbReference>
<dbReference type="GO" id="GO:0005829">
    <property type="term" value="C:cytosol"/>
    <property type="evidence" value="ECO:0007669"/>
    <property type="project" value="TreeGrafter"/>
</dbReference>
<dbReference type="InterPro" id="IPR004027">
    <property type="entry name" value="SEC_C_motif"/>
</dbReference>
<dbReference type="GO" id="GO:0065002">
    <property type="term" value="P:intracellular protein transmembrane transport"/>
    <property type="evidence" value="ECO:0007669"/>
    <property type="project" value="UniProtKB-UniRule"/>
</dbReference>
<dbReference type="PROSITE" id="PS51192">
    <property type="entry name" value="HELICASE_ATP_BIND_1"/>
    <property type="match status" value="1"/>
</dbReference>
<keyword evidence="13 15" id="KW-0472">Membrane</keyword>
<evidence type="ECO:0000313" key="22">
    <source>
        <dbReference type="EMBL" id="MBB5492650.1"/>
    </source>
</evidence>
<dbReference type="FunFam" id="1.10.3060.10:FF:000002">
    <property type="entry name" value="Preprotein translocase subunit SecA"/>
    <property type="match status" value="1"/>
</dbReference>
<evidence type="ECO:0000256" key="1">
    <source>
        <dbReference type="ARBA" id="ARBA00001947"/>
    </source>
</evidence>
<dbReference type="GO" id="GO:0008564">
    <property type="term" value="F:protein-exporting ATPase activity"/>
    <property type="evidence" value="ECO:0007669"/>
    <property type="project" value="UniProtKB-EC"/>
</dbReference>
<dbReference type="InterPro" id="IPR011115">
    <property type="entry name" value="SecA_DEAD"/>
</dbReference>
<dbReference type="InterPro" id="IPR001650">
    <property type="entry name" value="Helicase_C-like"/>
</dbReference>
<dbReference type="FunFam" id="3.40.50.300:FF:000334">
    <property type="entry name" value="Protein translocase subunit SecA"/>
    <property type="match status" value="1"/>
</dbReference>
<feature type="binding site" evidence="15">
    <location>
        <begin position="104"/>
        <end position="108"/>
    </location>
    <ligand>
        <name>ATP</name>
        <dbReference type="ChEBI" id="CHEBI:30616"/>
    </ligand>
</feature>
<dbReference type="Gene3D" id="1.10.3060.10">
    <property type="entry name" value="Helical scaffold and wing domains of SecA"/>
    <property type="match status" value="1"/>
</dbReference>
<dbReference type="Pfam" id="PF21090">
    <property type="entry name" value="P-loop_SecA"/>
    <property type="match status" value="1"/>
</dbReference>
<keyword evidence="12 15" id="KW-0811">Translocation</keyword>
<keyword evidence="23" id="KW-1185">Reference proteome</keyword>
<dbReference type="InterPro" id="IPR011130">
    <property type="entry name" value="SecA_preprotein_X-link_dom"/>
</dbReference>
<dbReference type="PROSITE" id="PS51194">
    <property type="entry name" value="HELICASE_CTER"/>
    <property type="match status" value="1"/>
</dbReference>
<dbReference type="InterPro" id="IPR014018">
    <property type="entry name" value="SecA_motor_DEAD"/>
</dbReference>
<evidence type="ECO:0000256" key="4">
    <source>
        <dbReference type="ARBA" id="ARBA00022475"/>
    </source>
</evidence>